<name>A0A1F4R4W4_UNCSA</name>
<dbReference type="InterPro" id="IPR000055">
    <property type="entry name" value="Restrct_endonuc_typeI_TRD"/>
</dbReference>
<keyword evidence="2" id="KW-0680">Restriction system</keyword>
<comment type="caution">
    <text evidence="6">The sequence shown here is derived from an EMBL/GenBank/DDBJ whole genome shotgun (WGS) entry which is preliminary data.</text>
</comment>
<evidence type="ECO:0000313" key="7">
    <source>
        <dbReference type="Proteomes" id="UP000176938"/>
    </source>
</evidence>
<comment type="similarity">
    <text evidence="1">Belongs to the type-I restriction system S methylase family.</text>
</comment>
<dbReference type="Gene3D" id="3.90.220.20">
    <property type="entry name" value="DNA methylase specificity domains"/>
    <property type="match status" value="1"/>
</dbReference>
<dbReference type="AlphaFoldDB" id="A0A1F4R4W4"/>
<reference evidence="6 7" key="1">
    <citation type="journal article" date="2016" name="Nat. Commun.">
        <title>Thousands of microbial genomes shed light on interconnected biogeochemical processes in an aquifer system.</title>
        <authorList>
            <person name="Anantharaman K."/>
            <person name="Brown C.T."/>
            <person name="Hug L.A."/>
            <person name="Sharon I."/>
            <person name="Castelle C.J."/>
            <person name="Probst A.J."/>
            <person name="Thomas B.C."/>
            <person name="Singh A."/>
            <person name="Wilkins M.J."/>
            <person name="Karaoz U."/>
            <person name="Brodie E.L."/>
            <person name="Williams K.H."/>
            <person name="Hubbard S.S."/>
            <person name="Banfield J.F."/>
        </authorList>
    </citation>
    <scope>NUCLEOTIDE SEQUENCE [LARGE SCALE GENOMIC DNA]</scope>
</reference>
<evidence type="ECO:0000313" key="6">
    <source>
        <dbReference type="EMBL" id="OGC03212.1"/>
    </source>
</evidence>
<evidence type="ECO:0000256" key="2">
    <source>
        <dbReference type="ARBA" id="ARBA00022747"/>
    </source>
</evidence>
<evidence type="ECO:0000259" key="5">
    <source>
        <dbReference type="Pfam" id="PF01420"/>
    </source>
</evidence>
<evidence type="ECO:0000256" key="4">
    <source>
        <dbReference type="ARBA" id="ARBA00038652"/>
    </source>
</evidence>
<sequence length="129" mass="14653">MLSNKKAEFGRADTVKEKGFYVLPSELFINVRKNARNDANLNETLVNVFRNIENSAKGAKMPRGDKKAIMKYEIPIPEVKEQDRIVSVLNKLDALVGDISIGLPAELKARRSQYEYYRGKLLTFNAYAN</sequence>
<feature type="domain" description="Type I restriction modification DNA specificity" evidence="5">
    <location>
        <begin position="35"/>
        <end position="108"/>
    </location>
</feature>
<dbReference type="EMBL" id="METP01000059">
    <property type="protein sequence ID" value="OGC03212.1"/>
    <property type="molecule type" value="Genomic_DNA"/>
</dbReference>
<organism evidence="6 7">
    <name type="scientific">candidate division WOR-1 bacterium RIFCSPLOWO2_02_FULL_46_20</name>
    <dbReference type="NCBI Taxonomy" id="1802567"/>
    <lineage>
        <taxon>Bacteria</taxon>
        <taxon>Bacillati</taxon>
        <taxon>Saganbacteria</taxon>
    </lineage>
</organism>
<dbReference type="GO" id="GO:0003677">
    <property type="term" value="F:DNA binding"/>
    <property type="evidence" value="ECO:0007669"/>
    <property type="project" value="UniProtKB-KW"/>
</dbReference>
<accession>A0A1F4R4W4</accession>
<proteinExistence type="inferred from homology"/>
<dbReference type="InterPro" id="IPR051212">
    <property type="entry name" value="Type-I_RE_S_subunit"/>
</dbReference>
<dbReference type="Proteomes" id="UP000176938">
    <property type="component" value="Unassembled WGS sequence"/>
</dbReference>
<dbReference type="GO" id="GO:0009307">
    <property type="term" value="P:DNA restriction-modification system"/>
    <property type="evidence" value="ECO:0007669"/>
    <property type="project" value="UniProtKB-KW"/>
</dbReference>
<dbReference type="Pfam" id="PF01420">
    <property type="entry name" value="Methylase_S"/>
    <property type="match status" value="1"/>
</dbReference>
<dbReference type="SUPFAM" id="SSF116734">
    <property type="entry name" value="DNA methylase specificity domain"/>
    <property type="match status" value="1"/>
</dbReference>
<gene>
    <name evidence="6" type="ORF">A3H38_00375</name>
</gene>
<dbReference type="PANTHER" id="PTHR43140">
    <property type="entry name" value="TYPE-1 RESTRICTION ENZYME ECOKI SPECIFICITY PROTEIN"/>
    <property type="match status" value="1"/>
</dbReference>
<dbReference type="InterPro" id="IPR044946">
    <property type="entry name" value="Restrct_endonuc_typeI_TRD_sf"/>
</dbReference>
<dbReference type="PANTHER" id="PTHR43140:SF1">
    <property type="entry name" value="TYPE I RESTRICTION ENZYME ECOKI SPECIFICITY SUBUNIT"/>
    <property type="match status" value="1"/>
</dbReference>
<keyword evidence="3" id="KW-0238">DNA-binding</keyword>
<evidence type="ECO:0000256" key="1">
    <source>
        <dbReference type="ARBA" id="ARBA00010923"/>
    </source>
</evidence>
<protein>
    <recommendedName>
        <fullName evidence="5">Type I restriction modification DNA specificity domain-containing protein</fullName>
    </recommendedName>
</protein>
<evidence type="ECO:0000256" key="3">
    <source>
        <dbReference type="ARBA" id="ARBA00023125"/>
    </source>
</evidence>
<comment type="subunit">
    <text evidence="4">The methyltransferase is composed of M and S polypeptides.</text>
</comment>